<gene>
    <name evidence="2" type="ORF">FRC96_06245</name>
</gene>
<comment type="caution">
    <text evidence="2">The sequence shown here is derived from an EMBL/GenBank/DDBJ whole genome shotgun (WGS) entry which is preliminary data.</text>
</comment>
<proteinExistence type="predicted"/>
<keyword evidence="1" id="KW-0732">Signal</keyword>
<evidence type="ECO:0000313" key="3">
    <source>
        <dbReference type="Proteomes" id="UP000321046"/>
    </source>
</evidence>
<evidence type="ECO:0000256" key="1">
    <source>
        <dbReference type="SAM" id="SignalP"/>
    </source>
</evidence>
<dbReference type="AlphaFoldDB" id="A0A5C6XQ60"/>
<dbReference type="OrthoDB" id="5488232at2"/>
<name>A0A5C6XQ60_9DELT</name>
<dbReference type="Proteomes" id="UP000321046">
    <property type="component" value="Unassembled WGS sequence"/>
</dbReference>
<dbReference type="RefSeq" id="WP_146973646.1">
    <property type="nucleotide sequence ID" value="NZ_VOSL01000025.1"/>
</dbReference>
<feature type="signal peptide" evidence="1">
    <location>
        <begin position="1"/>
        <end position="35"/>
    </location>
</feature>
<sequence>MTLLKSSNLPSFIFHRRAGALVAASLALGSLMACGGDEDPFAELEPAAPLSLDTSQIGVGIHHGDALALAVNRSESVEVVNATATHGLLRVKSYDEIATVVGEYHAHPLPSRFDVRDANDFPTSGTPAGRLAARTDDLVAEVELAEQEAEVELVSELSIVVDFWRERGDWLVRWDGLLNQGTNIEGEGTYGFTRQEMVDDLLADLSEVAETHQPTWIIVGDRMDGLLAGPDGEPVSEAEFDAFEDFFSQAVDAIKEASPDTKVAAGFHWENVTGTIAARYADGEVNEAAIDQAFAEVVLPFVNAGDAVALRSYAVPQDMVESHYQYLRRIEAIHGVTKPVVIYSASSPITSQTAYAQQASYFTRLLEYLGGVNVELLAWERLTNIDGVDTTDQTLIGRCRTLTNPENRVVQMEQARCFDGLFSLFRPKAVMDLLTAQAAE</sequence>
<organism evidence="2 3">
    <name type="scientific">Lujinxingia vulgaris</name>
    <dbReference type="NCBI Taxonomy" id="2600176"/>
    <lineage>
        <taxon>Bacteria</taxon>
        <taxon>Deltaproteobacteria</taxon>
        <taxon>Bradymonadales</taxon>
        <taxon>Lujinxingiaceae</taxon>
        <taxon>Lujinxingia</taxon>
    </lineage>
</organism>
<evidence type="ECO:0000313" key="2">
    <source>
        <dbReference type="EMBL" id="TXD39868.1"/>
    </source>
</evidence>
<feature type="chain" id="PRO_5022745659" evidence="1">
    <location>
        <begin position="36"/>
        <end position="440"/>
    </location>
</feature>
<protein>
    <submittedName>
        <fullName evidence="2">Uncharacterized protein</fullName>
    </submittedName>
</protein>
<accession>A0A5C6XQ60</accession>
<dbReference type="EMBL" id="VOSL01000025">
    <property type="protein sequence ID" value="TXD39868.1"/>
    <property type="molecule type" value="Genomic_DNA"/>
</dbReference>
<dbReference type="PROSITE" id="PS51257">
    <property type="entry name" value="PROKAR_LIPOPROTEIN"/>
    <property type="match status" value="1"/>
</dbReference>
<reference evidence="2 3" key="1">
    <citation type="submission" date="2019-08" db="EMBL/GenBank/DDBJ databases">
        <title>Bradymonadales sp. TMQ2.</title>
        <authorList>
            <person name="Liang Q."/>
        </authorList>
    </citation>
    <scope>NUCLEOTIDE SEQUENCE [LARGE SCALE GENOMIC DNA]</scope>
    <source>
        <strain evidence="2 3">TMQ2</strain>
    </source>
</reference>